<accession>A0A3A9JQN1</accession>
<evidence type="ECO:0000313" key="1">
    <source>
        <dbReference type="EMBL" id="RKK01269.1"/>
    </source>
</evidence>
<reference evidence="1 2" key="1">
    <citation type="submission" date="2018-09" db="EMBL/GenBank/DDBJ databases">
        <title>Roseomonas sp. nov., isolated from feces of Tibetan antelopes in the Qinghai-Tibet plateau, China.</title>
        <authorList>
            <person name="Tian Z."/>
        </authorList>
    </citation>
    <scope>NUCLEOTIDE SEQUENCE [LARGE SCALE GENOMIC DNA]</scope>
    <source>
        <strain evidence="1 2">Z24</strain>
    </source>
</reference>
<dbReference type="SUPFAM" id="SSF53383">
    <property type="entry name" value="PLP-dependent transferases"/>
    <property type="match status" value="1"/>
</dbReference>
<evidence type="ECO:0000313" key="2">
    <source>
        <dbReference type="Proteomes" id="UP000278036"/>
    </source>
</evidence>
<sequence length="96" mass="9471">DLVAATLAQASGGLLRVAVPDQGLHLLATLPEGLPPGAAAEIRAAAGVEAWLLSETRVTPGGPDGFVLGYSGHAPAALKRAAERLGAAVRASCAPP</sequence>
<keyword evidence="1" id="KW-0032">Aminotransferase</keyword>
<name>A0A3A9JQN1_9PROT</name>
<dbReference type="Gene3D" id="3.90.1150.10">
    <property type="entry name" value="Aspartate Aminotransferase, domain 1"/>
    <property type="match status" value="1"/>
</dbReference>
<protein>
    <submittedName>
        <fullName evidence="1">PLP-dependent aminotransferase family protein</fullName>
    </submittedName>
</protein>
<keyword evidence="1" id="KW-0808">Transferase</keyword>
<dbReference type="GO" id="GO:0008483">
    <property type="term" value="F:transaminase activity"/>
    <property type="evidence" value="ECO:0007669"/>
    <property type="project" value="UniProtKB-KW"/>
</dbReference>
<dbReference type="EMBL" id="RAQU01000304">
    <property type="protein sequence ID" value="RKK01269.1"/>
    <property type="molecule type" value="Genomic_DNA"/>
</dbReference>
<comment type="caution">
    <text evidence="1">The sequence shown here is derived from an EMBL/GenBank/DDBJ whole genome shotgun (WGS) entry which is preliminary data.</text>
</comment>
<dbReference type="Proteomes" id="UP000278036">
    <property type="component" value="Unassembled WGS sequence"/>
</dbReference>
<gene>
    <name evidence="1" type="ORF">D6Z83_25840</name>
</gene>
<proteinExistence type="predicted"/>
<dbReference type="InterPro" id="IPR015424">
    <property type="entry name" value="PyrdxlP-dep_Trfase"/>
</dbReference>
<dbReference type="InterPro" id="IPR015422">
    <property type="entry name" value="PyrdxlP-dep_Trfase_small"/>
</dbReference>
<feature type="non-terminal residue" evidence="1">
    <location>
        <position position="1"/>
    </location>
</feature>
<dbReference type="AlphaFoldDB" id="A0A3A9JQN1"/>
<organism evidence="1 2">
    <name type="scientific">Teichococcus wenyumeiae</name>
    <dbReference type="NCBI Taxonomy" id="2478470"/>
    <lineage>
        <taxon>Bacteria</taxon>
        <taxon>Pseudomonadati</taxon>
        <taxon>Pseudomonadota</taxon>
        <taxon>Alphaproteobacteria</taxon>
        <taxon>Acetobacterales</taxon>
        <taxon>Roseomonadaceae</taxon>
        <taxon>Roseomonas</taxon>
    </lineage>
</organism>
<dbReference type="InParanoid" id="A0A3A9JQN1"/>